<proteinExistence type="predicted"/>
<keyword evidence="2" id="KW-1185">Reference proteome</keyword>
<dbReference type="AlphaFoldDB" id="A0A1E5XU80"/>
<dbReference type="Proteomes" id="UP000095463">
    <property type="component" value="Unassembled WGS sequence"/>
</dbReference>
<gene>
    <name evidence="1" type="ORF">VW23_000920</name>
</gene>
<dbReference type="EMBL" id="LAJE02000090">
    <property type="protein sequence ID" value="OEO32126.1"/>
    <property type="molecule type" value="Genomic_DNA"/>
</dbReference>
<organism evidence="1 2">
    <name type="scientific">Devosia insulae DS-56</name>
    <dbReference type="NCBI Taxonomy" id="1116389"/>
    <lineage>
        <taxon>Bacteria</taxon>
        <taxon>Pseudomonadati</taxon>
        <taxon>Pseudomonadota</taxon>
        <taxon>Alphaproteobacteria</taxon>
        <taxon>Hyphomicrobiales</taxon>
        <taxon>Devosiaceae</taxon>
        <taxon>Devosia</taxon>
    </lineage>
</organism>
<evidence type="ECO:0008006" key="3">
    <source>
        <dbReference type="Google" id="ProtNLM"/>
    </source>
</evidence>
<accession>A0A1E5XU80</accession>
<sequence>MTTVRILVRHDGAGWRIASPGRDLNTSSGPRPYTQRDEAISDALFAARMLRALGETASVYVENSDGLRLVADEDVQVWRKH</sequence>
<dbReference type="OrthoDB" id="7949780at2"/>
<evidence type="ECO:0000313" key="2">
    <source>
        <dbReference type="Proteomes" id="UP000095463"/>
    </source>
</evidence>
<protein>
    <recommendedName>
        <fullName evidence="3">DUF2188 domain-containing protein</fullName>
    </recommendedName>
</protein>
<dbReference type="RefSeq" id="WP_069908719.1">
    <property type="nucleotide sequence ID" value="NZ_LAJE02000090.1"/>
</dbReference>
<evidence type="ECO:0000313" key="1">
    <source>
        <dbReference type="EMBL" id="OEO32126.1"/>
    </source>
</evidence>
<reference evidence="1 2" key="1">
    <citation type="journal article" date="2015" name="Genome Announc.">
        <title>Genome Assemblies of Three Soil-Associated Devosia species: D. insulae, D. limi, and D. soli.</title>
        <authorList>
            <person name="Hassan Y.I."/>
            <person name="Lepp D."/>
            <person name="Zhou T."/>
        </authorList>
    </citation>
    <scope>NUCLEOTIDE SEQUENCE [LARGE SCALE GENOMIC DNA]</scope>
    <source>
        <strain evidence="1 2">DS-56</strain>
    </source>
</reference>
<comment type="caution">
    <text evidence="1">The sequence shown here is derived from an EMBL/GenBank/DDBJ whole genome shotgun (WGS) entry which is preliminary data.</text>
</comment>
<name>A0A1E5XU80_9HYPH</name>